<keyword evidence="7 16" id="KW-0732">Signal</keyword>
<evidence type="ECO:0000256" key="16">
    <source>
        <dbReference type="SAM" id="SignalP"/>
    </source>
</evidence>
<gene>
    <name evidence="17" type="ORF">BOW52_09180</name>
</gene>
<evidence type="ECO:0000256" key="5">
    <source>
        <dbReference type="ARBA" id="ARBA00022617"/>
    </source>
</evidence>
<comment type="subunit">
    <text evidence="12">Component of the periplasmic nitrate reductase NapAB complex composed of NapA and NapB.</text>
</comment>
<feature type="signal peptide" evidence="16">
    <location>
        <begin position="1"/>
        <end position="23"/>
    </location>
</feature>
<dbReference type="GO" id="GO:0042597">
    <property type="term" value="C:periplasmic space"/>
    <property type="evidence" value="ECO:0007669"/>
    <property type="project" value="UniProtKB-SubCell"/>
</dbReference>
<comment type="caution">
    <text evidence="17">The sequence shown here is derived from an EMBL/GenBank/DDBJ whole genome shotgun (WGS) entry which is preliminary data.</text>
</comment>
<dbReference type="PANTHER" id="PTHR38604:SF1">
    <property type="entry name" value="PERIPLASMIC NITRATE REDUCTASE, ELECTRON TRANSFER SUBUNIT"/>
    <property type="match status" value="1"/>
</dbReference>
<sequence length="142" mass="16163">MKKIVMTFITGLALVTASMSTMAEIQSLRGAHALDADSEMFEKRKQIKQKDGFERSYKIQPPMIPHATDKDRITLKNNSCMKCHSEKNHEKEKAPRIGDSHYIDRDGNTLSELSSRRYFCNQCHATQVDAEQLVENDFVGAK</sequence>
<dbReference type="InterPro" id="IPR036280">
    <property type="entry name" value="Multihaem_cyt_sf"/>
</dbReference>
<name>A0A1T2KZG1_9GAMM</name>
<dbReference type="RefSeq" id="WP_078477456.1">
    <property type="nucleotide sequence ID" value="NZ_MPRK01000212.1"/>
</dbReference>
<feature type="binding site" description="covalent" evidence="13">
    <location>
        <position position="123"/>
    </location>
    <ligand>
        <name>heme c</name>
        <dbReference type="ChEBI" id="CHEBI:61717"/>
        <label>2</label>
    </ligand>
</feature>
<keyword evidence="10 14" id="KW-0408">Iron</keyword>
<evidence type="ECO:0000256" key="10">
    <source>
        <dbReference type="ARBA" id="ARBA00023004"/>
    </source>
</evidence>
<dbReference type="GO" id="GO:0046872">
    <property type="term" value="F:metal ion binding"/>
    <property type="evidence" value="ECO:0007669"/>
    <property type="project" value="UniProtKB-KW"/>
</dbReference>
<dbReference type="AlphaFoldDB" id="A0A1T2KZG1"/>
<feature type="chain" id="PRO_5012730045" description="Periplasmic nitrate reductase, electron transfer subunit" evidence="16">
    <location>
        <begin position="24"/>
        <end position="142"/>
    </location>
</feature>
<evidence type="ECO:0000256" key="9">
    <source>
        <dbReference type="ARBA" id="ARBA00022982"/>
    </source>
</evidence>
<evidence type="ECO:0000313" key="18">
    <source>
        <dbReference type="Proteomes" id="UP000190198"/>
    </source>
</evidence>
<evidence type="ECO:0000256" key="1">
    <source>
        <dbReference type="ARBA" id="ARBA00004418"/>
    </source>
</evidence>
<feature type="binding site" description="covalent" evidence="13">
    <location>
        <position position="120"/>
    </location>
    <ligand>
        <name>heme c</name>
        <dbReference type="ChEBI" id="CHEBI:61717"/>
        <label>2</label>
    </ligand>
</feature>
<protein>
    <recommendedName>
        <fullName evidence="3 12">Periplasmic nitrate reductase, electron transfer subunit</fullName>
    </recommendedName>
    <alternativeName>
        <fullName evidence="11 12">Diheme cytochrome c NapB</fullName>
    </alternativeName>
</protein>
<evidence type="ECO:0000313" key="17">
    <source>
        <dbReference type="EMBL" id="OOZ38150.1"/>
    </source>
</evidence>
<comment type="subcellular location">
    <subcellularLocation>
        <location evidence="1 12">Periplasm</location>
    </subcellularLocation>
</comment>
<feature type="binding site" description="axial binding residue" evidence="14">
    <location>
        <position position="84"/>
    </location>
    <ligand>
        <name>heme c</name>
        <dbReference type="ChEBI" id="CHEBI:61717"/>
        <label>1</label>
    </ligand>
    <ligandPart>
        <name>Fe</name>
        <dbReference type="ChEBI" id="CHEBI:18248"/>
    </ligandPart>
</feature>
<comment type="PTM">
    <text evidence="13">Binds 2 heme C groups per subunit.</text>
</comment>
<feature type="region of interest" description="Disordered" evidence="15">
    <location>
        <begin position="84"/>
        <end position="103"/>
    </location>
</feature>
<feature type="binding site" description="covalent" evidence="13">
    <location>
        <position position="83"/>
    </location>
    <ligand>
        <name>heme c</name>
        <dbReference type="ChEBI" id="CHEBI:61717"/>
        <label>1</label>
    </ligand>
</feature>
<dbReference type="PANTHER" id="PTHR38604">
    <property type="entry name" value="PERIPLASMIC NITRATE REDUCTASE, ELECTRON TRANSFER SUBUNIT"/>
    <property type="match status" value="1"/>
</dbReference>
<dbReference type="Proteomes" id="UP000190198">
    <property type="component" value="Unassembled WGS sequence"/>
</dbReference>
<keyword evidence="4 12" id="KW-0813">Transport</keyword>
<evidence type="ECO:0000256" key="11">
    <source>
        <dbReference type="ARBA" id="ARBA00031832"/>
    </source>
</evidence>
<evidence type="ECO:0000256" key="8">
    <source>
        <dbReference type="ARBA" id="ARBA00022764"/>
    </source>
</evidence>
<comment type="similarity">
    <text evidence="2 12">Belongs to the NapB family.</text>
</comment>
<reference evidence="17 18" key="1">
    <citation type="submission" date="2016-11" db="EMBL/GenBank/DDBJ databases">
        <title>Mixed transmission modes and dynamic genome evolution in an obligate animal-bacterial symbiosis.</title>
        <authorList>
            <person name="Russell S.L."/>
            <person name="Corbett-Detig R.B."/>
            <person name="Cavanaugh C.M."/>
        </authorList>
    </citation>
    <scope>NUCLEOTIDE SEQUENCE [LARGE SCALE GENOMIC DNA]</scope>
    <source>
        <strain evidence="17">Sp-SM6</strain>
    </source>
</reference>
<dbReference type="GO" id="GO:0009061">
    <property type="term" value="P:anaerobic respiration"/>
    <property type="evidence" value="ECO:0007669"/>
    <property type="project" value="InterPro"/>
</dbReference>
<evidence type="ECO:0000256" key="12">
    <source>
        <dbReference type="PIRNR" id="PIRNR006105"/>
    </source>
</evidence>
<evidence type="ECO:0000256" key="15">
    <source>
        <dbReference type="SAM" id="MobiDB-lite"/>
    </source>
</evidence>
<proteinExistence type="inferred from homology"/>
<keyword evidence="18" id="KW-1185">Reference proteome</keyword>
<dbReference type="Pfam" id="PF03892">
    <property type="entry name" value="NapB"/>
    <property type="match status" value="1"/>
</dbReference>
<keyword evidence="9 12" id="KW-0249">Electron transport</keyword>
<evidence type="ECO:0000256" key="3">
    <source>
        <dbReference type="ARBA" id="ARBA00013773"/>
    </source>
</evidence>
<feature type="binding site" description="axial binding residue" evidence="14">
    <location>
        <position position="66"/>
    </location>
    <ligand>
        <name>heme c</name>
        <dbReference type="ChEBI" id="CHEBI:61717"/>
        <label>1</label>
    </ligand>
    <ligandPart>
        <name>Fe</name>
        <dbReference type="ChEBI" id="CHEBI:18248"/>
    </ligandPart>
</feature>
<evidence type="ECO:0000256" key="6">
    <source>
        <dbReference type="ARBA" id="ARBA00022723"/>
    </source>
</evidence>
<accession>A0A1T2KZG1</accession>
<evidence type="ECO:0000256" key="13">
    <source>
        <dbReference type="PIRSR" id="PIRSR006105-1"/>
    </source>
</evidence>
<dbReference type="PIRSF" id="PIRSF006105">
    <property type="entry name" value="NapB"/>
    <property type="match status" value="1"/>
</dbReference>
<evidence type="ECO:0000256" key="14">
    <source>
        <dbReference type="PIRSR" id="PIRSR006105-2"/>
    </source>
</evidence>
<keyword evidence="8 12" id="KW-0574">Periplasm</keyword>
<evidence type="ECO:0000256" key="4">
    <source>
        <dbReference type="ARBA" id="ARBA00022448"/>
    </source>
</evidence>
<feature type="binding site" description="axial binding residue" evidence="14">
    <location>
        <position position="124"/>
    </location>
    <ligand>
        <name>heme c</name>
        <dbReference type="ChEBI" id="CHEBI:61717"/>
        <label>2</label>
    </ligand>
    <ligandPart>
        <name>Fe</name>
        <dbReference type="ChEBI" id="CHEBI:18248"/>
    </ligandPart>
</feature>
<dbReference type="SUPFAM" id="SSF48695">
    <property type="entry name" value="Multiheme cytochromes"/>
    <property type="match status" value="1"/>
</dbReference>
<dbReference type="EMBL" id="MPRK01000212">
    <property type="protein sequence ID" value="OOZ38150.1"/>
    <property type="molecule type" value="Genomic_DNA"/>
</dbReference>
<evidence type="ECO:0000256" key="7">
    <source>
        <dbReference type="ARBA" id="ARBA00022729"/>
    </source>
</evidence>
<dbReference type="Gene3D" id="1.10.1130.10">
    <property type="entry name" value="Flavocytochrome C3, Chain A"/>
    <property type="match status" value="1"/>
</dbReference>
<comment type="function">
    <text evidence="12">Electron transfer subunit of the periplasmic nitrate reductase complex NapAB.</text>
</comment>
<dbReference type="InterPro" id="IPR005591">
    <property type="entry name" value="NapB"/>
</dbReference>
<dbReference type="OrthoDB" id="13290at2"/>
<keyword evidence="5 13" id="KW-0349">Heme</keyword>
<feature type="binding site" description="covalent" evidence="13">
    <location>
        <position position="80"/>
    </location>
    <ligand>
        <name>heme c</name>
        <dbReference type="ChEBI" id="CHEBI:61717"/>
        <label>1</label>
    </ligand>
</feature>
<evidence type="ECO:0000256" key="2">
    <source>
        <dbReference type="ARBA" id="ARBA00007368"/>
    </source>
</evidence>
<organism evidence="17 18">
    <name type="scientific">Solemya elarraichensis gill symbiont</name>
    <dbReference type="NCBI Taxonomy" id="1918949"/>
    <lineage>
        <taxon>Bacteria</taxon>
        <taxon>Pseudomonadati</taxon>
        <taxon>Pseudomonadota</taxon>
        <taxon>Gammaproteobacteria</taxon>
        <taxon>sulfur-oxidizing symbionts</taxon>
    </lineage>
</organism>
<keyword evidence="6 14" id="KW-0479">Metal-binding</keyword>
<feature type="binding site" description="axial binding residue" evidence="14">
    <location>
        <position position="101"/>
    </location>
    <ligand>
        <name>heme c</name>
        <dbReference type="ChEBI" id="CHEBI:61717"/>
        <label>2</label>
    </ligand>
    <ligandPart>
        <name>Fe</name>
        <dbReference type="ChEBI" id="CHEBI:18248"/>
    </ligandPart>
</feature>